<comment type="subcellular location">
    <subcellularLocation>
        <location evidence="1">Membrane</location>
        <topology evidence="1">Single-pass membrane protein</topology>
    </subcellularLocation>
</comment>
<sequence>MRRLLFLFPLLSLPVTGLAQEDDRGYLTALLEDNLSTDDQKVTITGFEGALSSRATMAELTIADADGPWLTLRDVALDWSRAALLSGNVQVNELTAAEIRLDRLPPAGDDQPTPEAAPFALPELPVSIQIGKIAADTIVLGEPILGTLVEGRLEAAASLAGGEGSIDLTLERTDGGPDGVFDLTAGYSNATRNLLVSLDAREDAGGLSATLLGIPGAPDLELTVKGDAPISDFTADIRLLSDGQERLAGAVEIASEPEGATRFAARLGGDPAPLFLPEYADFFGDALQLQADGLRSATGQLTLSQLVLTARGMQIAGSGIIAPDGLPEQLDLDVTMGSPDGQPLLLPFATDAGTAMRDARLRVAFDASRGDGWSLSGQLNGLSRTDLTASQVTLNGSGRINRGTGTGARPVVGGTVRFGAEGLAMADPALAELIGSTIQGTGTFFWQEGSEALTIPRIELGGADYGMTAGLRIRGLHSGITISGRADAEVGDLSRASRLAGRTLAGAARLSAEGETSLLGGAFDLVADVNGTDLGIGISEVDNLLRGASKVSVSVRRDETGTTLRALEVAAASLTADASGRYATAGSDITANLDFADLSVMGGPYGGALAGVARFTGTPDDGTLSVDARGEGLRIGVAEADALMRGASTVTLEAAIRGTAVDIRRLDVKAATLDASITGLLDPNGSDLAAQLGLSDLSGLGNGYRGSAQLNATVRGTPEAAQVAVNGTGTNLAIGQAEADTLLRGTSTLSANLSIDGDRIRVDGLDLTNPQLSARASGRLDGADRTLDVDARLTDLGILLAEFPGPATISGTAREDATGYVLDLAGRGPGGIDARISGRLDGRLQGSGLRIAGSARAELANPFIRPRTARGPVSFDVTVNGPFAPRSLSGRIALTGAELADPTLPFSVLGLNVQADLASGRAALSGGAQISTGGQVAIDGSVGLEPPFDATIASRLTNVVLRDPKLFETRLNGDIAVRGPLTGGAVISGSVLLLETELRVPSTGMTGLGDVPGLQHVNEPGAVRETRRRAGLLGDAADETAAGGRPFGLDLLISAPSRLFIRGRGLDAELGGELRVAGTTDQVVPSGAFALIRGRLDILGKRLNLSEATLQLEGDFNPILRILASTESDGIVSSVSIEGPADTPEVSFVSVPELPEEEVLARLLFDRGLTNLSALQAVQLASAVATLAGRGGEGIVSKLRKGIGLDDLDVETDADGGTSVRAGKYISRNVYTEVEVDDKGQSEINLNLDITPNLTVRGTAGGDGTSIGIFLEKDY</sequence>
<reference evidence="7 8" key="1">
    <citation type="submission" date="2019-04" db="EMBL/GenBank/DDBJ databases">
        <title>Draft genome sequence of Gemmobacter aestuarii sp. nov.</title>
        <authorList>
            <person name="Hameed A."/>
            <person name="Lin S.-Y."/>
            <person name="Shahina M."/>
            <person name="Lai W.-A."/>
            <person name="Young C.-C."/>
        </authorList>
    </citation>
    <scope>NUCLEOTIDE SEQUENCE [LARGE SCALE GENOMIC DNA]</scope>
    <source>
        <strain evidence="7 8">CC-PW-75</strain>
    </source>
</reference>
<dbReference type="InterPro" id="IPR007452">
    <property type="entry name" value="TamB_C"/>
</dbReference>
<keyword evidence="3" id="KW-1133">Transmembrane helix</keyword>
<protein>
    <submittedName>
        <fullName evidence="7">Translocation and assembly module protein TamB</fullName>
    </submittedName>
</protein>
<dbReference type="EMBL" id="SSND01000001">
    <property type="protein sequence ID" value="THD85434.1"/>
    <property type="molecule type" value="Genomic_DNA"/>
</dbReference>
<evidence type="ECO:0000256" key="2">
    <source>
        <dbReference type="ARBA" id="ARBA00022692"/>
    </source>
</evidence>
<keyword evidence="2" id="KW-0812">Transmembrane</keyword>
<comment type="caution">
    <text evidence="7">The sequence shown here is derived from an EMBL/GenBank/DDBJ whole genome shotgun (WGS) entry which is preliminary data.</text>
</comment>
<gene>
    <name evidence="7" type="ORF">E7811_06985</name>
</gene>
<keyword evidence="4" id="KW-0472">Membrane</keyword>
<dbReference type="Proteomes" id="UP000309450">
    <property type="component" value="Unassembled WGS sequence"/>
</dbReference>
<feature type="chain" id="PRO_5020278543" evidence="5">
    <location>
        <begin position="20"/>
        <end position="1275"/>
    </location>
</feature>
<evidence type="ECO:0000256" key="3">
    <source>
        <dbReference type="ARBA" id="ARBA00022989"/>
    </source>
</evidence>
<evidence type="ECO:0000259" key="6">
    <source>
        <dbReference type="Pfam" id="PF04357"/>
    </source>
</evidence>
<evidence type="ECO:0000313" key="8">
    <source>
        <dbReference type="Proteomes" id="UP000309450"/>
    </source>
</evidence>
<dbReference type="GO" id="GO:0009306">
    <property type="term" value="P:protein secretion"/>
    <property type="evidence" value="ECO:0007669"/>
    <property type="project" value="InterPro"/>
</dbReference>
<evidence type="ECO:0000256" key="1">
    <source>
        <dbReference type="ARBA" id="ARBA00004167"/>
    </source>
</evidence>
<evidence type="ECO:0000256" key="5">
    <source>
        <dbReference type="SAM" id="SignalP"/>
    </source>
</evidence>
<evidence type="ECO:0000313" key="7">
    <source>
        <dbReference type="EMBL" id="THD85434.1"/>
    </source>
</evidence>
<accession>A0A4S3MTD8</accession>
<proteinExistence type="predicted"/>
<dbReference type="PANTHER" id="PTHR36985:SF1">
    <property type="entry name" value="TRANSLOCATION AND ASSEMBLY MODULE SUBUNIT TAMB"/>
    <property type="match status" value="1"/>
</dbReference>
<feature type="domain" description="Translocation and assembly module TamB C-terminal" evidence="6">
    <location>
        <begin position="928"/>
        <end position="1275"/>
    </location>
</feature>
<dbReference type="GO" id="GO:0005886">
    <property type="term" value="C:plasma membrane"/>
    <property type="evidence" value="ECO:0007669"/>
    <property type="project" value="InterPro"/>
</dbReference>
<dbReference type="Pfam" id="PF04357">
    <property type="entry name" value="TamB"/>
    <property type="match status" value="1"/>
</dbReference>
<keyword evidence="5" id="KW-0732">Signal</keyword>
<dbReference type="OrthoDB" id="7784409at2"/>
<keyword evidence="8" id="KW-1185">Reference proteome</keyword>
<dbReference type="GO" id="GO:0097347">
    <property type="term" value="C:TAM protein secretion complex"/>
    <property type="evidence" value="ECO:0007669"/>
    <property type="project" value="TreeGrafter"/>
</dbReference>
<dbReference type="RefSeq" id="WP_136393808.1">
    <property type="nucleotide sequence ID" value="NZ_SSND01000001.1"/>
</dbReference>
<organism evidence="7 8">
    <name type="scientific">Aliigemmobacter aestuarii</name>
    <dbReference type="NCBI Taxonomy" id="1445661"/>
    <lineage>
        <taxon>Bacteria</taxon>
        <taxon>Pseudomonadati</taxon>
        <taxon>Pseudomonadota</taxon>
        <taxon>Alphaproteobacteria</taxon>
        <taxon>Rhodobacterales</taxon>
        <taxon>Paracoccaceae</taxon>
        <taxon>Aliigemmobacter</taxon>
    </lineage>
</organism>
<evidence type="ECO:0000256" key="4">
    <source>
        <dbReference type="ARBA" id="ARBA00023136"/>
    </source>
</evidence>
<dbReference type="PANTHER" id="PTHR36985">
    <property type="entry name" value="TRANSLOCATION AND ASSEMBLY MODULE SUBUNIT TAMB"/>
    <property type="match status" value="1"/>
</dbReference>
<name>A0A4S3MTD8_9RHOB</name>
<feature type="signal peptide" evidence="5">
    <location>
        <begin position="1"/>
        <end position="19"/>
    </location>
</feature>
<dbReference type="AlphaFoldDB" id="A0A4S3MTD8"/>